<evidence type="ECO:0000313" key="1">
    <source>
        <dbReference type="EMBL" id="GBF08340.1"/>
    </source>
</evidence>
<evidence type="ECO:0000313" key="2">
    <source>
        <dbReference type="Proteomes" id="UP000291213"/>
    </source>
</evidence>
<dbReference type="PANTHER" id="PTHR39648">
    <property type="entry name" value="6-HYDROXYMETHYL-7,8-DIHYDROPTERIN PYROPHOSPHOKINASE"/>
    <property type="match status" value="1"/>
</dbReference>
<gene>
    <name evidence="1" type="ORF">apy_00650</name>
</gene>
<dbReference type="PANTHER" id="PTHR39648:SF1">
    <property type="entry name" value="6-HYDROXYMETHYL-7,8-DIHYDROPTERIN PYROPHOSPHOKINASE"/>
    <property type="match status" value="1"/>
</dbReference>
<dbReference type="GO" id="GO:0003848">
    <property type="term" value="F:2-amino-4-hydroxy-6-hydroxymethyldihydropteridine diphosphokinase activity"/>
    <property type="evidence" value="ECO:0007669"/>
    <property type="project" value="InterPro"/>
</dbReference>
<dbReference type="RefSeq" id="WP_131159425.1">
    <property type="nucleotide sequence ID" value="NZ_BDMD01000001.1"/>
</dbReference>
<evidence type="ECO:0008006" key="3">
    <source>
        <dbReference type="Google" id="ProtNLM"/>
    </source>
</evidence>
<name>A0A401H7I1_AERPX</name>
<sequence length="245" mass="26949">MPCRIFYRLLERLEPLEAVYTGVVEPVMGHPRHRETAAQLRASADPLETCETLAWLIELVEGRRVCIMGPRAGGQAGGSGCEVLAGPEAAVLWAASRGVRLHYTTGDGDLDPLLASSIQAYTQVYILHLHGDNWWVTAPWRTAGFMRAYSSQVRPAAPNPVLAPLGYTDGDRAAVLAMALEAESIVLRGFWGEPLARHKSWEGSRGVKALKLKLASRVVEEAARYMGYKIRMRSLSGEPLWLEKA</sequence>
<dbReference type="GO" id="GO:0005524">
    <property type="term" value="F:ATP binding"/>
    <property type="evidence" value="ECO:0007669"/>
    <property type="project" value="InterPro"/>
</dbReference>
<dbReference type="InterPro" id="IPR027510">
    <property type="entry name" value="HMPDK_MptE"/>
</dbReference>
<dbReference type="Proteomes" id="UP000291213">
    <property type="component" value="Unassembled WGS sequence"/>
</dbReference>
<protein>
    <recommendedName>
        <fullName evidence="3">DUF115 domain-containing protein</fullName>
    </recommendedName>
</protein>
<reference evidence="1 2" key="1">
    <citation type="submission" date="2017-02" db="EMBL/GenBank/DDBJ databases">
        <title>isolation and characterization of a novel temperate virus Aeropyrum globular virus 1 infecting hyperthermophilic archaeon Aeropyrum.</title>
        <authorList>
            <person name="Yumiya M."/>
            <person name="Yoshida T."/>
            <person name="Sako Y."/>
        </authorList>
    </citation>
    <scope>NUCLEOTIDE SEQUENCE [LARGE SCALE GENOMIC DNA]</scope>
    <source>
        <strain evidence="1 2">YK1-12-2013</strain>
    </source>
</reference>
<accession>A0A401H7I1</accession>
<organism evidence="1 2">
    <name type="scientific">Aeropyrum pernix</name>
    <dbReference type="NCBI Taxonomy" id="56636"/>
    <lineage>
        <taxon>Archaea</taxon>
        <taxon>Thermoproteota</taxon>
        <taxon>Thermoprotei</taxon>
        <taxon>Desulfurococcales</taxon>
        <taxon>Desulfurococcaceae</taxon>
        <taxon>Aeropyrum</taxon>
    </lineage>
</organism>
<dbReference type="AlphaFoldDB" id="A0A401H7I1"/>
<comment type="caution">
    <text evidence="1">The sequence shown here is derived from an EMBL/GenBank/DDBJ whole genome shotgun (WGS) entry which is preliminary data.</text>
</comment>
<proteinExistence type="predicted"/>
<dbReference type="OrthoDB" id="34207at2157"/>
<dbReference type="EMBL" id="BDMD01000001">
    <property type="protein sequence ID" value="GBF08340.1"/>
    <property type="molecule type" value="Genomic_DNA"/>
</dbReference>